<evidence type="ECO:0000313" key="3">
    <source>
        <dbReference type="Proteomes" id="UP000823775"/>
    </source>
</evidence>
<accession>A0ABS8UXK5</accession>
<feature type="compositionally biased region" description="Polar residues" evidence="1">
    <location>
        <begin position="28"/>
        <end position="40"/>
    </location>
</feature>
<keyword evidence="3" id="KW-1185">Reference proteome</keyword>
<feature type="non-terminal residue" evidence="2">
    <location>
        <position position="1"/>
    </location>
</feature>
<evidence type="ECO:0000256" key="1">
    <source>
        <dbReference type="SAM" id="MobiDB-lite"/>
    </source>
</evidence>
<comment type="caution">
    <text evidence="2">The sequence shown here is derived from an EMBL/GenBank/DDBJ whole genome shotgun (WGS) entry which is preliminary data.</text>
</comment>
<reference evidence="2 3" key="1">
    <citation type="journal article" date="2021" name="BMC Genomics">
        <title>Datura genome reveals duplications of psychoactive alkaloid biosynthetic genes and high mutation rate following tissue culture.</title>
        <authorList>
            <person name="Rajewski A."/>
            <person name="Carter-House D."/>
            <person name="Stajich J."/>
            <person name="Litt A."/>
        </authorList>
    </citation>
    <scope>NUCLEOTIDE SEQUENCE [LARGE SCALE GENOMIC DNA]</scope>
    <source>
        <strain evidence="2">AR-01</strain>
    </source>
</reference>
<name>A0ABS8UXK5_DATST</name>
<proteinExistence type="predicted"/>
<evidence type="ECO:0000313" key="2">
    <source>
        <dbReference type="EMBL" id="MCD9639344.1"/>
    </source>
</evidence>
<sequence length="66" mass="7200">FSRVSHCPHAGEAQNVREKRGEPENTGIKPQTAGQPQSCNSELAYKRSPVLELAKHRYTPEAAGLA</sequence>
<feature type="region of interest" description="Disordered" evidence="1">
    <location>
        <begin position="1"/>
        <end position="40"/>
    </location>
</feature>
<organism evidence="2 3">
    <name type="scientific">Datura stramonium</name>
    <name type="common">Jimsonweed</name>
    <name type="synonym">Common thornapple</name>
    <dbReference type="NCBI Taxonomy" id="4076"/>
    <lineage>
        <taxon>Eukaryota</taxon>
        <taxon>Viridiplantae</taxon>
        <taxon>Streptophyta</taxon>
        <taxon>Embryophyta</taxon>
        <taxon>Tracheophyta</taxon>
        <taxon>Spermatophyta</taxon>
        <taxon>Magnoliopsida</taxon>
        <taxon>eudicotyledons</taxon>
        <taxon>Gunneridae</taxon>
        <taxon>Pentapetalae</taxon>
        <taxon>asterids</taxon>
        <taxon>lamiids</taxon>
        <taxon>Solanales</taxon>
        <taxon>Solanaceae</taxon>
        <taxon>Solanoideae</taxon>
        <taxon>Datureae</taxon>
        <taxon>Datura</taxon>
    </lineage>
</organism>
<protein>
    <submittedName>
        <fullName evidence="2">Uncharacterized protein</fullName>
    </submittedName>
</protein>
<gene>
    <name evidence="2" type="ORF">HAX54_023784</name>
</gene>
<dbReference type="Proteomes" id="UP000823775">
    <property type="component" value="Unassembled WGS sequence"/>
</dbReference>
<dbReference type="EMBL" id="JACEIK010002892">
    <property type="protein sequence ID" value="MCD9639344.1"/>
    <property type="molecule type" value="Genomic_DNA"/>
</dbReference>